<name>A0ABS2TWA8_9ACTN</name>
<dbReference type="EMBL" id="JADKYB010000010">
    <property type="protein sequence ID" value="MBM9506786.1"/>
    <property type="molecule type" value="Genomic_DNA"/>
</dbReference>
<accession>A0ABS2TWA8</accession>
<organism evidence="1 2">
    <name type="scientific">Actinacidiphila acididurans</name>
    <dbReference type="NCBI Taxonomy" id="2784346"/>
    <lineage>
        <taxon>Bacteria</taxon>
        <taxon>Bacillati</taxon>
        <taxon>Actinomycetota</taxon>
        <taxon>Actinomycetes</taxon>
        <taxon>Kitasatosporales</taxon>
        <taxon>Streptomycetaceae</taxon>
        <taxon>Actinacidiphila</taxon>
    </lineage>
</organism>
<dbReference type="Proteomes" id="UP000749040">
    <property type="component" value="Unassembled WGS sequence"/>
</dbReference>
<evidence type="ECO:0000313" key="1">
    <source>
        <dbReference type="EMBL" id="MBM9506786.1"/>
    </source>
</evidence>
<dbReference type="RefSeq" id="WP_205358651.1">
    <property type="nucleotide sequence ID" value="NZ_JADKYB010000010.1"/>
</dbReference>
<evidence type="ECO:0000313" key="2">
    <source>
        <dbReference type="Proteomes" id="UP000749040"/>
    </source>
</evidence>
<proteinExistence type="predicted"/>
<gene>
    <name evidence="1" type="ORF">ITX44_19950</name>
</gene>
<comment type="caution">
    <text evidence="1">The sequence shown here is derived from an EMBL/GenBank/DDBJ whole genome shotgun (WGS) entry which is preliminary data.</text>
</comment>
<protein>
    <submittedName>
        <fullName evidence="1">Uncharacterized protein</fullName>
    </submittedName>
</protein>
<reference evidence="1 2" key="1">
    <citation type="submission" date="2021-01" db="EMBL/GenBank/DDBJ databases">
        <title>Streptomyces acididurans sp. nov., isolated from a peat swamp forest soil.</title>
        <authorList>
            <person name="Chantavorakit T."/>
            <person name="Duangmal K."/>
        </authorList>
    </citation>
    <scope>NUCLEOTIDE SEQUENCE [LARGE SCALE GENOMIC DNA]</scope>
    <source>
        <strain evidence="1 2">KK5PA1</strain>
    </source>
</reference>
<keyword evidence="2" id="KW-1185">Reference proteome</keyword>
<sequence>MPVSTPTALTAVLASLPPAAMALFLLARWGRPMVLLLGLLVSLRGVRGAHRAAMFGQFAQALRRCRNRPPGT</sequence>